<dbReference type="AlphaFoldDB" id="A0A0E3U8P3"/>
<dbReference type="Proteomes" id="UP000035050">
    <property type="component" value="Chromosome"/>
</dbReference>
<dbReference type="HOGENOM" id="CLU_042915_2_0_4"/>
<evidence type="ECO:0008006" key="5">
    <source>
        <dbReference type="Google" id="ProtNLM"/>
    </source>
</evidence>
<dbReference type="EMBL" id="CP011253">
    <property type="protein sequence ID" value="AKC71899.1"/>
    <property type="molecule type" value="Genomic_DNA"/>
</dbReference>
<name>A0A0E3U8P3_9BURK</name>
<accession>A0A0E3U8P3</accession>
<dbReference type="KEGG" id="pox:MB84_24265"/>
<evidence type="ECO:0000313" key="3">
    <source>
        <dbReference type="EMBL" id="AKC71899.1"/>
    </source>
</evidence>
<dbReference type="Gene3D" id="2.60.40.2520">
    <property type="entry name" value="CFA/I fimbrial subunit E, adhesin domain"/>
    <property type="match status" value="1"/>
</dbReference>
<protein>
    <recommendedName>
        <fullName evidence="5">CFA/I fimbrial subunit E</fullName>
    </recommendedName>
</protein>
<evidence type="ECO:0000256" key="2">
    <source>
        <dbReference type="SAM" id="Phobius"/>
    </source>
</evidence>
<keyword evidence="2" id="KW-0812">Transmembrane</keyword>
<evidence type="ECO:0000313" key="4">
    <source>
        <dbReference type="Proteomes" id="UP000035050"/>
    </source>
</evidence>
<organism evidence="3 4">
    <name type="scientific">Pandoraea oxalativorans</name>
    <dbReference type="NCBI Taxonomy" id="573737"/>
    <lineage>
        <taxon>Bacteria</taxon>
        <taxon>Pseudomonadati</taxon>
        <taxon>Pseudomonadota</taxon>
        <taxon>Betaproteobacteria</taxon>
        <taxon>Burkholderiales</taxon>
        <taxon>Burkholderiaceae</taxon>
        <taxon>Pandoraea</taxon>
    </lineage>
</organism>
<gene>
    <name evidence="3" type="ORF">MB84_24265</name>
</gene>
<dbReference type="OrthoDB" id="9031711at2"/>
<reference evidence="3" key="1">
    <citation type="submission" date="2016-06" db="EMBL/GenBank/DDBJ databases">
        <title>Pandoraea oxalativorans DSM 23570 Genome Sequencing.</title>
        <authorList>
            <person name="Ee R."/>
            <person name="Lim Y.-L."/>
            <person name="Yong D."/>
            <person name="Yin W.-F."/>
            <person name="Chan K.-G."/>
        </authorList>
    </citation>
    <scope>NUCLEOTIDE SEQUENCE</scope>
    <source>
        <strain evidence="3">DSM 23570</strain>
    </source>
</reference>
<keyword evidence="2" id="KW-0472">Membrane</keyword>
<dbReference type="Gene3D" id="2.60.40.2040">
    <property type="entry name" value="CFA/I fimbrial subunit E, pilin domain"/>
    <property type="match status" value="1"/>
</dbReference>
<keyword evidence="4" id="KW-1185">Reference proteome</keyword>
<dbReference type="Pfam" id="PF07434">
    <property type="entry name" value="CblD"/>
    <property type="match status" value="1"/>
</dbReference>
<feature type="region of interest" description="Disordered" evidence="1">
    <location>
        <begin position="1"/>
        <end position="25"/>
    </location>
</feature>
<feature type="transmembrane region" description="Helical" evidence="2">
    <location>
        <begin position="42"/>
        <end position="63"/>
    </location>
</feature>
<sequence length="413" mass="45392">MCETTQSMTENTAKEESRADGWGTQNGVNEMKHEFARVIRRVTCLAALVGAMGMVCPAFAQILPSDHHQSVSLTFDRSSVPDSWIFRRQHNTHYTPGNGIGSRTAHVCRSNVDTTLGACPVRPANVFAPTPTSITLRFMEERSKLQVDLVVGAIKVITVSGSTCTHVNTPFHSNRDRGRCQAGPYDVSRYTLSISRAELQKIPVGGLWRARLEFYVRELENPVPSATHSYDIELRVTDNQNAQIYFPTLSSISPRVALDLRRRPGPNFVPIVYGGRSVDMCFYDGFGSNSPGALRVRASDARANFPARPPGNGLLVRRGTDGSQPRQRIEYRVGLTYAGAHRWVNVGDTVGTSFTSVAQAPIRIVRLPGIPAPVACTPGTLAFEVVPFVEREKDAGSFEGPLRIEMFVDAARM</sequence>
<evidence type="ECO:0000256" key="1">
    <source>
        <dbReference type="SAM" id="MobiDB-lite"/>
    </source>
</evidence>
<dbReference type="InterPro" id="IPR010888">
    <property type="entry name" value="CblD"/>
</dbReference>
<feature type="compositionally biased region" description="Polar residues" evidence="1">
    <location>
        <begin position="1"/>
        <end position="11"/>
    </location>
</feature>
<keyword evidence="2" id="KW-1133">Transmembrane helix</keyword>
<proteinExistence type="predicted"/>
<dbReference type="PATRIC" id="fig|573737.6.peg.634"/>
<dbReference type="InterPro" id="IPR043037">
    <property type="entry name" value="CfaE_adhesin"/>
</dbReference>